<feature type="region of interest" description="Disordered" evidence="1">
    <location>
        <begin position="1"/>
        <end position="25"/>
    </location>
</feature>
<reference evidence="2 3" key="1">
    <citation type="submission" date="2021-01" db="EMBL/GenBank/DDBJ databases">
        <title>Whole genome shotgun sequence of Planobispora longispora NBRC 13918.</title>
        <authorList>
            <person name="Komaki H."/>
            <person name="Tamura T."/>
        </authorList>
    </citation>
    <scope>NUCLEOTIDE SEQUENCE [LARGE SCALE GENOMIC DNA]</scope>
    <source>
        <strain evidence="2 3">NBRC 13918</strain>
    </source>
</reference>
<dbReference type="Proteomes" id="UP000616724">
    <property type="component" value="Unassembled WGS sequence"/>
</dbReference>
<protein>
    <submittedName>
        <fullName evidence="2">Uncharacterized protein</fullName>
    </submittedName>
</protein>
<name>A0A8J3RQE9_9ACTN</name>
<evidence type="ECO:0000256" key="1">
    <source>
        <dbReference type="SAM" id="MobiDB-lite"/>
    </source>
</evidence>
<evidence type="ECO:0000313" key="2">
    <source>
        <dbReference type="EMBL" id="GIH79882.1"/>
    </source>
</evidence>
<dbReference type="EMBL" id="BOOH01000052">
    <property type="protein sequence ID" value="GIH79882.1"/>
    <property type="molecule type" value="Genomic_DNA"/>
</dbReference>
<gene>
    <name evidence="2" type="ORF">Plo01_63110</name>
</gene>
<accession>A0A8J3RQE9</accession>
<evidence type="ECO:0000313" key="3">
    <source>
        <dbReference type="Proteomes" id="UP000616724"/>
    </source>
</evidence>
<dbReference type="AlphaFoldDB" id="A0A8J3RQE9"/>
<proteinExistence type="predicted"/>
<keyword evidence="3" id="KW-1185">Reference proteome</keyword>
<sequence>MSNVTRCGKSEKLPRMSSFGRMDMPNIHSRGSMSVAAYNQNTVRAHGSCRRAFAATATGSVRLPSPATVLTSPSW</sequence>
<organism evidence="2 3">
    <name type="scientific">Planobispora longispora</name>
    <dbReference type="NCBI Taxonomy" id="28887"/>
    <lineage>
        <taxon>Bacteria</taxon>
        <taxon>Bacillati</taxon>
        <taxon>Actinomycetota</taxon>
        <taxon>Actinomycetes</taxon>
        <taxon>Streptosporangiales</taxon>
        <taxon>Streptosporangiaceae</taxon>
        <taxon>Planobispora</taxon>
    </lineage>
</organism>
<comment type="caution">
    <text evidence="2">The sequence shown here is derived from an EMBL/GenBank/DDBJ whole genome shotgun (WGS) entry which is preliminary data.</text>
</comment>